<proteinExistence type="predicted"/>
<sequence>MKKMMMAFVLSQFVATAVMAQTTVIKWVGQLPIEQLGPVVEKFNTQYSEAYGFKVEYKYDDKVIAEYLTGNTAAGYDLVHMKDGDMLNTVALKGATTPLDLNTAKSWPVQLKDAQNRWVAFLKRTRIIYYDSTRVKPEEVATYESLGDAKFKDQLCLRQKKAQYTIGLHSFFLGVWGEQKTAQVLKEWAVNSENIPLIEKDLDGVIAAIEAGTCAVGVANTYYYTRHLAAKPNSIVKPVVPNANGVGAHVNVDGVALVGTSAHKAEVNTFVSWLLTEEAQLLLSDITGKHPANPEVRSAKLDAIFGQFFDNNTFDLNNITDLKVRALEIATEQGLK</sequence>
<dbReference type="Proteomes" id="UP000012040">
    <property type="component" value="Chromosome"/>
</dbReference>
<dbReference type="PANTHER" id="PTHR30006">
    <property type="entry name" value="THIAMINE-BINDING PERIPLASMIC PROTEIN-RELATED"/>
    <property type="match status" value="1"/>
</dbReference>
<dbReference type="eggNOG" id="COG1840">
    <property type="taxonomic scope" value="Bacteria"/>
</dbReference>
<dbReference type="Pfam" id="PF13416">
    <property type="entry name" value="SBP_bac_8"/>
    <property type="match status" value="1"/>
</dbReference>
<dbReference type="OrthoDB" id="5291644at2"/>
<dbReference type="Gene3D" id="3.40.190.10">
    <property type="entry name" value="Periplasmic binding protein-like II"/>
    <property type="match status" value="2"/>
</dbReference>
<feature type="chain" id="PRO_5004060399" description="Extracellular solute-binding protein" evidence="2">
    <location>
        <begin position="21"/>
        <end position="336"/>
    </location>
</feature>
<dbReference type="SUPFAM" id="SSF53850">
    <property type="entry name" value="Periplasmic binding protein-like II"/>
    <property type="match status" value="1"/>
</dbReference>
<dbReference type="AlphaFoldDB" id="M4VNV8"/>
<dbReference type="KEGG" id="bex:A11Q_594"/>
<dbReference type="PANTHER" id="PTHR30006:SF15">
    <property type="entry name" value="IRON-UTILIZATION PERIPLASMIC PROTEIN"/>
    <property type="match status" value="1"/>
</dbReference>
<reference evidence="3 4" key="1">
    <citation type="journal article" date="2013" name="ISME J.">
        <title>By their genes ye shall know them: genomic signatures of predatory bacteria.</title>
        <authorList>
            <person name="Pasternak Z."/>
            <person name="Pietrokovski S."/>
            <person name="Rotem O."/>
            <person name="Gophna U."/>
            <person name="Lurie-Weinberger M.N."/>
            <person name="Jurkevitch E."/>
        </authorList>
    </citation>
    <scope>NUCLEOTIDE SEQUENCE [LARGE SCALE GENOMIC DNA]</scope>
    <source>
        <strain evidence="3 4">JSS</strain>
    </source>
</reference>
<dbReference type="EMBL" id="CP003537">
    <property type="protein sequence ID" value="AGH94814.1"/>
    <property type="molecule type" value="Genomic_DNA"/>
</dbReference>
<dbReference type="HOGENOM" id="CLU_026974_2_1_7"/>
<dbReference type="STRING" id="1184267.A11Q_594"/>
<organism evidence="3 4">
    <name type="scientific">Pseudobdellovibrio exovorus JSS</name>
    <dbReference type="NCBI Taxonomy" id="1184267"/>
    <lineage>
        <taxon>Bacteria</taxon>
        <taxon>Pseudomonadati</taxon>
        <taxon>Bdellovibrionota</taxon>
        <taxon>Bdellovibrionia</taxon>
        <taxon>Bdellovibrionales</taxon>
        <taxon>Pseudobdellovibrionaceae</taxon>
        <taxon>Pseudobdellovibrio</taxon>
    </lineage>
</organism>
<protein>
    <recommendedName>
        <fullName evidence="5">Extracellular solute-binding protein</fullName>
    </recommendedName>
</protein>
<name>M4VNV8_9BACT</name>
<dbReference type="GO" id="GO:0030288">
    <property type="term" value="C:outer membrane-bounded periplasmic space"/>
    <property type="evidence" value="ECO:0007669"/>
    <property type="project" value="TreeGrafter"/>
</dbReference>
<evidence type="ECO:0008006" key="5">
    <source>
        <dbReference type="Google" id="ProtNLM"/>
    </source>
</evidence>
<dbReference type="InterPro" id="IPR006059">
    <property type="entry name" value="SBP"/>
</dbReference>
<evidence type="ECO:0000256" key="2">
    <source>
        <dbReference type="SAM" id="SignalP"/>
    </source>
</evidence>
<gene>
    <name evidence="3" type="ORF">A11Q_594</name>
</gene>
<keyword evidence="4" id="KW-1185">Reference proteome</keyword>
<evidence type="ECO:0000313" key="3">
    <source>
        <dbReference type="EMBL" id="AGH94814.1"/>
    </source>
</evidence>
<evidence type="ECO:0000313" key="4">
    <source>
        <dbReference type="Proteomes" id="UP000012040"/>
    </source>
</evidence>
<dbReference type="PATRIC" id="fig|1184267.3.peg.604"/>
<keyword evidence="1 2" id="KW-0732">Signal</keyword>
<feature type="signal peptide" evidence="2">
    <location>
        <begin position="1"/>
        <end position="20"/>
    </location>
</feature>
<accession>M4VNV8</accession>
<evidence type="ECO:0000256" key="1">
    <source>
        <dbReference type="ARBA" id="ARBA00022729"/>
    </source>
</evidence>
<dbReference type="RefSeq" id="WP_015469304.1">
    <property type="nucleotide sequence ID" value="NC_020813.1"/>
</dbReference>